<dbReference type="InterPro" id="IPR036938">
    <property type="entry name" value="PAP2/HPO_sf"/>
</dbReference>
<dbReference type="Gene3D" id="1.20.144.10">
    <property type="entry name" value="Phosphatidic acid phosphatase type 2/haloperoxidase"/>
    <property type="match status" value="1"/>
</dbReference>
<sequence>MWVGCADRNPSRTAGRVALVISQCGNVVESTLPFAVAEDRALGGDALIRMQCDKQNHFGRSGRRLNSADCASGAAVTAYIASRRLPSNHTFNFFAMALFMSFFLRGWGWRTALIGVSLLVAISRIYLAKHYPSQVGVGLLLGVSYGFVLGWLVVRFIPYLRTLHQRAGGAIRIKKGEWL</sequence>
<name>A0A6N0HU13_9GAMM</name>
<dbReference type="EMBL" id="CP054491">
    <property type="protein sequence ID" value="QKQ25902.1"/>
    <property type="molecule type" value="Genomic_DNA"/>
</dbReference>
<dbReference type="KEGG" id="rev:HUE57_06105"/>
<organism evidence="3 4">
    <name type="scientific">Candidatus Reidiella endopervernicosa</name>
    <dbReference type="NCBI Taxonomy" id="2738883"/>
    <lineage>
        <taxon>Bacteria</taxon>
        <taxon>Pseudomonadati</taxon>
        <taxon>Pseudomonadota</taxon>
        <taxon>Gammaproteobacteria</taxon>
        <taxon>Candidatus Reidiella</taxon>
    </lineage>
</organism>
<dbReference type="Proteomes" id="UP000509658">
    <property type="component" value="Chromosome"/>
</dbReference>
<gene>
    <name evidence="3" type="ORF">HUE57_06105</name>
</gene>
<dbReference type="Pfam" id="PF01569">
    <property type="entry name" value="PAP2"/>
    <property type="match status" value="1"/>
</dbReference>
<keyword evidence="1" id="KW-1133">Transmembrane helix</keyword>
<dbReference type="SMART" id="SM00014">
    <property type="entry name" value="acidPPc"/>
    <property type="match status" value="1"/>
</dbReference>
<dbReference type="AlphaFoldDB" id="A0A6N0HU13"/>
<evidence type="ECO:0000259" key="2">
    <source>
        <dbReference type="SMART" id="SM00014"/>
    </source>
</evidence>
<dbReference type="InterPro" id="IPR000326">
    <property type="entry name" value="PAP2/HPO"/>
</dbReference>
<keyword evidence="4" id="KW-1185">Reference proteome</keyword>
<accession>A0A6N0HU13</accession>
<evidence type="ECO:0000313" key="4">
    <source>
        <dbReference type="Proteomes" id="UP000509658"/>
    </source>
</evidence>
<feature type="transmembrane region" description="Helical" evidence="1">
    <location>
        <begin position="107"/>
        <end position="127"/>
    </location>
</feature>
<feature type="transmembrane region" description="Helical" evidence="1">
    <location>
        <begin position="139"/>
        <end position="157"/>
    </location>
</feature>
<evidence type="ECO:0000256" key="1">
    <source>
        <dbReference type="SAM" id="Phobius"/>
    </source>
</evidence>
<proteinExistence type="predicted"/>
<keyword evidence="1" id="KW-0812">Transmembrane</keyword>
<dbReference type="SUPFAM" id="SSF48317">
    <property type="entry name" value="Acid phosphatase/Vanadium-dependent haloperoxidase"/>
    <property type="match status" value="1"/>
</dbReference>
<protein>
    <submittedName>
        <fullName evidence="3">Phosphatase PAP2 family protein</fullName>
    </submittedName>
</protein>
<feature type="domain" description="Phosphatidic acid phosphatase type 2/haloperoxidase" evidence="2">
    <location>
        <begin position="31"/>
        <end position="150"/>
    </location>
</feature>
<reference evidence="3 4" key="1">
    <citation type="submission" date="2020-05" db="EMBL/GenBank/DDBJ databases">
        <title>Horizontal transmission and recombination maintain forever young bacterial symbiont genomes.</title>
        <authorList>
            <person name="Russell S.L."/>
            <person name="Pepper-Tunick E."/>
            <person name="Svedberg J."/>
            <person name="Byrne A."/>
            <person name="Ruelas Castillo J."/>
            <person name="Vollmers C."/>
            <person name="Beinart R.A."/>
            <person name="Corbett-Detig R."/>
        </authorList>
    </citation>
    <scope>NUCLEOTIDE SEQUENCE [LARGE SCALE GENOMIC DNA]</scope>
    <source>
        <strain evidence="3">Santa_Monica_outfall</strain>
    </source>
</reference>
<keyword evidence="1" id="KW-0472">Membrane</keyword>
<evidence type="ECO:0000313" key="3">
    <source>
        <dbReference type="EMBL" id="QKQ25902.1"/>
    </source>
</evidence>